<name>A0ABV8KET8_9ACTN</name>
<feature type="transmembrane region" description="Helical" evidence="2">
    <location>
        <begin position="227"/>
        <end position="249"/>
    </location>
</feature>
<keyword evidence="4" id="KW-1185">Reference proteome</keyword>
<feature type="transmembrane region" description="Helical" evidence="2">
    <location>
        <begin position="199"/>
        <end position="221"/>
    </location>
</feature>
<feature type="transmembrane region" description="Helical" evidence="2">
    <location>
        <begin position="115"/>
        <end position="133"/>
    </location>
</feature>
<keyword evidence="2" id="KW-0472">Membrane</keyword>
<evidence type="ECO:0008006" key="5">
    <source>
        <dbReference type="Google" id="ProtNLM"/>
    </source>
</evidence>
<organism evidence="3 4">
    <name type="scientific">Micromonospora zhanjiangensis</name>
    <dbReference type="NCBI Taxonomy" id="1522057"/>
    <lineage>
        <taxon>Bacteria</taxon>
        <taxon>Bacillati</taxon>
        <taxon>Actinomycetota</taxon>
        <taxon>Actinomycetes</taxon>
        <taxon>Micromonosporales</taxon>
        <taxon>Micromonosporaceae</taxon>
        <taxon>Micromonospora</taxon>
    </lineage>
</organism>
<dbReference type="RefSeq" id="WP_377541465.1">
    <property type="nucleotide sequence ID" value="NZ_JBHSBN010000001.1"/>
</dbReference>
<feature type="compositionally biased region" description="Basic and acidic residues" evidence="1">
    <location>
        <begin position="54"/>
        <end position="64"/>
    </location>
</feature>
<evidence type="ECO:0000313" key="3">
    <source>
        <dbReference type="EMBL" id="MFC4104533.1"/>
    </source>
</evidence>
<feature type="transmembrane region" description="Helical" evidence="2">
    <location>
        <begin position="333"/>
        <end position="352"/>
    </location>
</feature>
<keyword evidence="2" id="KW-1133">Transmembrane helix</keyword>
<dbReference type="EMBL" id="JBHSBN010000001">
    <property type="protein sequence ID" value="MFC4104533.1"/>
    <property type="molecule type" value="Genomic_DNA"/>
</dbReference>
<protein>
    <recommendedName>
        <fullName evidence="5">CDP-diglyceride synthetase</fullName>
    </recommendedName>
</protein>
<feature type="transmembrane region" description="Helical" evidence="2">
    <location>
        <begin position="291"/>
        <end position="312"/>
    </location>
</feature>
<reference evidence="4" key="1">
    <citation type="journal article" date="2019" name="Int. J. Syst. Evol. Microbiol.">
        <title>The Global Catalogue of Microorganisms (GCM) 10K type strain sequencing project: providing services to taxonomists for standard genome sequencing and annotation.</title>
        <authorList>
            <consortium name="The Broad Institute Genomics Platform"/>
            <consortium name="The Broad Institute Genome Sequencing Center for Infectious Disease"/>
            <person name="Wu L."/>
            <person name="Ma J."/>
        </authorList>
    </citation>
    <scope>NUCLEOTIDE SEQUENCE [LARGE SCALE GENOMIC DNA]</scope>
    <source>
        <strain evidence="4">2902at01</strain>
    </source>
</reference>
<gene>
    <name evidence="3" type="ORF">ACFOX0_01070</name>
</gene>
<evidence type="ECO:0000313" key="4">
    <source>
        <dbReference type="Proteomes" id="UP001595868"/>
    </source>
</evidence>
<feature type="transmembrane region" description="Helical" evidence="2">
    <location>
        <begin position="86"/>
        <end position="109"/>
    </location>
</feature>
<comment type="caution">
    <text evidence="3">The sequence shown here is derived from an EMBL/GenBank/DDBJ whole genome shotgun (WGS) entry which is preliminary data.</text>
</comment>
<evidence type="ECO:0000256" key="1">
    <source>
        <dbReference type="SAM" id="MobiDB-lite"/>
    </source>
</evidence>
<proteinExistence type="predicted"/>
<evidence type="ECO:0000256" key="2">
    <source>
        <dbReference type="SAM" id="Phobius"/>
    </source>
</evidence>
<accession>A0ABV8KET8</accession>
<feature type="transmembrane region" description="Helical" evidence="2">
    <location>
        <begin position="140"/>
        <end position="161"/>
    </location>
</feature>
<sequence length="353" mass="35540">MFPSKSSETGRDPWTDDDHDGPPPGPGSRDSTADPDLGGGDRTPRKRRGTGRARRGEGAPESRAADAPADDDEPDEEIEPVPIRRLLSVAVAGFAALLGIGLVLGAQTSGPDSRLPFAAVVLGVQLLYVLAWTMAMRPPALLLIAGISVVAAVGADAAAVVPKTAGLAPLLYVAVGALVVGVLGQLVRPADRSRVTESLGATVQIVAGVVALGTLLVLTRLPAGTQAISVCLTATAVALAVARLTDAVLPWPRLAPQVPRGAAGVVLGAMLGTLASAVAGSYLVAFTPVSGALIGLLAAASAVLVDLGVGYAEAGRQMAGESPTLWVARHMQGPLGGFALAAPAAYAMAVFFL</sequence>
<feature type="compositionally biased region" description="Basic residues" evidence="1">
    <location>
        <begin position="44"/>
        <end position="53"/>
    </location>
</feature>
<feature type="transmembrane region" description="Helical" evidence="2">
    <location>
        <begin position="167"/>
        <end position="187"/>
    </location>
</feature>
<feature type="transmembrane region" description="Helical" evidence="2">
    <location>
        <begin position="261"/>
        <end position="285"/>
    </location>
</feature>
<keyword evidence="2" id="KW-0812">Transmembrane</keyword>
<feature type="region of interest" description="Disordered" evidence="1">
    <location>
        <begin position="1"/>
        <end position="76"/>
    </location>
</feature>
<dbReference type="Proteomes" id="UP001595868">
    <property type="component" value="Unassembled WGS sequence"/>
</dbReference>